<comment type="caution">
    <text evidence="2">The sequence shown here is derived from an EMBL/GenBank/DDBJ whole genome shotgun (WGS) entry which is preliminary data.</text>
</comment>
<proteinExistence type="predicted"/>
<dbReference type="RefSeq" id="WP_068363437.1">
    <property type="nucleotide sequence ID" value="NZ_CP019337.1"/>
</dbReference>
<dbReference type="Proteomes" id="UP000092612">
    <property type="component" value="Unassembled WGS sequence"/>
</dbReference>
<keyword evidence="3" id="KW-1185">Reference proteome</keyword>
<dbReference type="STRING" id="996801.BW723_01290"/>
<feature type="signal peptide" evidence="1">
    <location>
        <begin position="1"/>
        <end position="21"/>
    </location>
</feature>
<name>A0A1B8TWL0_9FLAO</name>
<dbReference type="Gene3D" id="1.25.40.10">
    <property type="entry name" value="Tetratricopeptide repeat domain"/>
    <property type="match status" value="1"/>
</dbReference>
<dbReference type="OrthoDB" id="1522899at2"/>
<accession>A0A1B8TWL0</accession>
<dbReference type="AlphaFoldDB" id="A0A1B8TWL0"/>
<keyword evidence="1" id="KW-0732">Signal</keyword>
<reference evidence="3" key="1">
    <citation type="submission" date="2016-02" db="EMBL/GenBank/DDBJ databases">
        <title>Paenibacillus sp. LPB0068, isolated from Crassostrea gigas.</title>
        <authorList>
            <person name="Shin S.-K."/>
            <person name="Yi H."/>
        </authorList>
    </citation>
    <scope>NUCLEOTIDE SEQUENCE [LARGE SCALE GENOMIC DNA]</scope>
    <source>
        <strain evidence="3">KCTC 23969</strain>
    </source>
</reference>
<evidence type="ECO:0000313" key="3">
    <source>
        <dbReference type="Proteomes" id="UP000092612"/>
    </source>
</evidence>
<dbReference type="EMBL" id="LSFL01000035">
    <property type="protein sequence ID" value="OBY63972.1"/>
    <property type="molecule type" value="Genomic_DNA"/>
</dbReference>
<protein>
    <submittedName>
        <fullName evidence="2">Uncharacterized protein</fullName>
    </submittedName>
</protein>
<sequence length="452" mass="50819">MKKITFLLAVTAFLVTAKTNAQEDATRDCQIKYNLFRGDFKSKKYDEAFVNWTYLMENCQDLSVNIYKNGSTLAEDVKKDPVLAKKVYEQRLKYFPEHHDTKNNLAKAHSDYATYLIKNKLASDAEIFTILETAYKISPKDMSVKNIYKYFQGVTDKYKDVEPQKVFDTYDDVIESVGEKLDDYTKKIIKLTGDSTKVLSAKEKRYLRAYTINSKALGQVEGGLDNIISEIATCERLIPIYQRDFEANKSNAVWLRRAVSRMFNKGCQEDPLFETLAKAYAEATPSPDSYSFYAGILEKNGDASGAAAMRQKALDLETDPLKKAKTKLKFAQAALARGQKSKARSLAREALKFNPNYGKAYLLIGRAYQTSVNSCGSDEFEKRMVYAAALRQAQRASAVDPSISSTARKYIATYRANLPSKKVIFTKGATIGSNYTIKCWIGETVKVASSGK</sequence>
<organism evidence="2 3">
    <name type="scientific">Polaribacter reichenbachii</name>
    <dbReference type="NCBI Taxonomy" id="996801"/>
    <lineage>
        <taxon>Bacteria</taxon>
        <taxon>Pseudomonadati</taxon>
        <taxon>Bacteroidota</taxon>
        <taxon>Flavobacteriia</taxon>
        <taxon>Flavobacteriales</taxon>
        <taxon>Flavobacteriaceae</taxon>
    </lineage>
</organism>
<feature type="chain" id="PRO_5008615749" evidence="1">
    <location>
        <begin position="22"/>
        <end position="452"/>
    </location>
</feature>
<evidence type="ECO:0000256" key="1">
    <source>
        <dbReference type="SAM" id="SignalP"/>
    </source>
</evidence>
<dbReference type="SUPFAM" id="SSF48452">
    <property type="entry name" value="TPR-like"/>
    <property type="match status" value="2"/>
</dbReference>
<dbReference type="InterPro" id="IPR011990">
    <property type="entry name" value="TPR-like_helical_dom_sf"/>
</dbReference>
<evidence type="ECO:0000313" key="2">
    <source>
        <dbReference type="EMBL" id="OBY63972.1"/>
    </source>
</evidence>
<gene>
    <name evidence="2" type="ORF">LPB301_14400</name>
</gene>